<reference evidence="1 2" key="1">
    <citation type="journal article" date="2020" name="J. Phycol.">
        <title>Comparative genome analysis reveals Cyanidiococcus gen. nov., a new extremophilic red algal genus sister to Cyanidioschyzon (Cyanidioschyzonaceae, Rhodophyta).</title>
        <authorList>
            <person name="Liu S.-L."/>
            <person name="Chiang Y.-R."/>
            <person name="Yoon H.S."/>
            <person name="Fu H.-Y."/>
        </authorList>
    </citation>
    <scope>NUCLEOTIDE SEQUENCE [LARGE SCALE GENOMIC DNA]</scope>
    <source>
        <strain evidence="1 2">THAL066</strain>
    </source>
</reference>
<dbReference type="EMBL" id="VWRR01000001">
    <property type="protein sequence ID" value="KAF6005188.1"/>
    <property type="molecule type" value="Genomic_DNA"/>
</dbReference>
<protein>
    <submittedName>
        <fullName evidence="1">Uncharacterized protein</fullName>
    </submittedName>
</protein>
<proteinExistence type="predicted"/>
<dbReference type="OrthoDB" id="5177at2759"/>
<name>A0A7J7IQ92_9RHOD</name>
<dbReference type="AlphaFoldDB" id="A0A7J7IQ92"/>
<evidence type="ECO:0000313" key="2">
    <source>
        <dbReference type="Proteomes" id="UP000530660"/>
    </source>
</evidence>
<gene>
    <name evidence="1" type="ORF">F1559_002157</name>
</gene>
<organism evidence="1 2">
    <name type="scientific">Cyanidiococcus yangmingshanensis</name>
    <dbReference type="NCBI Taxonomy" id="2690220"/>
    <lineage>
        <taxon>Eukaryota</taxon>
        <taxon>Rhodophyta</taxon>
        <taxon>Bangiophyceae</taxon>
        <taxon>Cyanidiales</taxon>
        <taxon>Cyanidiaceae</taxon>
        <taxon>Cyanidiococcus</taxon>
    </lineage>
</organism>
<accession>A0A7J7IQ92</accession>
<dbReference type="Proteomes" id="UP000530660">
    <property type="component" value="Unassembled WGS sequence"/>
</dbReference>
<keyword evidence="2" id="KW-1185">Reference proteome</keyword>
<sequence length="107" mass="11867">MPPEAPTEVSNRSRAISEEFRVPDQFDRFVQSIVDAARAGYDLARIRLEQQLQIRSMPNSLGSAVGASTNQRSPLEAAILNQSTRLVLLTVEIVDTWQRNGGIEPSM</sequence>
<evidence type="ECO:0000313" key="1">
    <source>
        <dbReference type="EMBL" id="KAF6005188.1"/>
    </source>
</evidence>
<comment type="caution">
    <text evidence="1">The sequence shown here is derived from an EMBL/GenBank/DDBJ whole genome shotgun (WGS) entry which is preliminary data.</text>
</comment>